<evidence type="ECO:0000313" key="1">
    <source>
        <dbReference type="EMBL" id="MUL27151.1"/>
    </source>
</evidence>
<dbReference type="AlphaFoldDB" id="A0A7C9HLI5"/>
<reference evidence="1 2" key="1">
    <citation type="submission" date="2019-09" db="EMBL/GenBank/DDBJ databases">
        <title>Prevotella A2879 sp. nov., isolated from an abscess of a patient.</title>
        <authorList>
            <person name="Buhl M."/>
            <person name="Oberhettinger P."/>
        </authorList>
    </citation>
    <scope>NUCLEOTIDE SEQUENCE [LARGE SCALE GENOMIC DNA]</scope>
    <source>
        <strain evidence="1 2">A2879</strain>
    </source>
</reference>
<organism evidence="1 2">
    <name type="scientific">Prevotella vespertina</name>
    <dbReference type="NCBI Taxonomy" id="2608404"/>
    <lineage>
        <taxon>Bacteria</taxon>
        <taxon>Pseudomonadati</taxon>
        <taxon>Bacteroidota</taxon>
        <taxon>Bacteroidia</taxon>
        <taxon>Bacteroidales</taxon>
        <taxon>Prevotellaceae</taxon>
        <taxon>Prevotella</taxon>
    </lineage>
</organism>
<sequence length="160" mass="17578">MAIKMTTPPEALERFLMSAFSIIRNEVSNALAKLGVECVAKIRDRSSKESWIDHTGNLRSSIGFAVYAYGLKKIQSSFQTVMGGSDGSSEGRKMINNLASEYSKVYALVVVAGMNYAEYVESLESKDVLASTELWAKDVIDARLERAKKSALANIEKLSL</sequence>
<protein>
    <submittedName>
        <fullName evidence="1">Uncharacterized protein</fullName>
    </submittedName>
</protein>
<dbReference type="EMBL" id="VVIQ01000002">
    <property type="protein sequence ID" value="MUL27151.1"/>
    <property type="molecule type" value="Genomic_DNA"/>
</dbReference>
<accession>A0A7C9HLI5</accession>
<gene>
    <name evidence="1" type="ORF">F0475_02175</name>
</gene>
<keyword evidence="2" id="KW-1185">Reference proteome</keyword>
<dbReference type="Proteomes" id="UP000482295">
    <property type="component" value="Unassembled WGS sequence"/>
</dbReference>
<evidence type="ECO:0000313" key="2">
    <source>
        <dbReference type="Proteomes" id="UP000482295"/>
    </source>
</evidence>
<dbReference type="RefSeq" id="WP_155715185.1">
    <property type="nucleotide sequence ID" value="NZ_VVIQ01000002.1"/>
</dbReference>
<proteinExistence type="predicted"/>
<name>A0A7C9HLI5_9BACT</name>
<comment type="caution">
    <text evidence="1">The sequence shown here is derived from an EMBL/GenBank/DDBJ whole genome shotgun (WGS) entry which is preliminary data.</text>
</comment>